<organism evidence="1 2">
    <name type="scientific">Verticillium nonalfalfae</name>
    <dbReference type="NCBI Taxonomy" id="1051616"/>
    <lineage>
        <taxon>Eukaryota</taxon>
        <taxon>Fungi</taxon>
        <taxon>Dikarya</taxon>
        <taxon>Ascomycota</taxon>
        <taxon>Pezizomycotina</taxon>
        <taxon>Sordariomycetes</taxon>
        <taxon>Hypocreomycetidae</taxon>
        <taxon>Glomerellales</taxon>
        <taxon>Plectosphaerellaceae</taxon>
        <taxon>Verticillium</taxon>
    </lineage>
</organism>
<comment type="caution">
    <text evidence="1">The sequence shown here is derived from an EMBL/GenBank/DDBJ whole genome shotgun (WGS) entry which is preliminary data.</text>
</comment>
<evidence type="ECO:0000313" key="1">
    <source>
        <dbReference type="EMBL" id="RNJ53651.1"/>
    </source>
</evidence>
<dbReference type="GeneID" id="39605246"/>
<dbReference type="RefSeq" id="XP_028491809.1">
    <property type="nucleotide sequence ID" value="XM_028635783.1"/>
</dbReference>
<dbReference type="EMBL" id="RBVV01000131">
    <property type="protein sequence ID" value="RNJ53651.1"/>
    <property type="molecule type" value="Genomic_DNA"/>
</dbReference>
<name>A0A3M9Y066_9PEZI</name>
<protein>
    <submittedName>
        <fullName evidence="1">Uncharacterized protein</fullName>
    </submittedName>
</protein>
<dbReference type="Proteomes" id="UP000267145">
    <property type="component" value="Unassembled WGS sequence"/>
</dbReference>
<dbReference type="AlphaFoldDB" id="A0A3M9Y066"/>
<proteinExistence type="predicted"/>
<gene>
    <name evidence="1" type="ORF">D7B24_001557</name>
</gene>
<keyword evidence="2" id="KW-1185">Reference proteome</keyword>
<reference evidence="1 2" key="1">
    <citation type="submission" date="2018-10" db="EMBL/GenBank/DDBJ databases">
        <title>Genome sequence of Verticillium nonalfalfae VnAa140.</title>
        <authorList>
            <person name="Stajich J.E."/>
            <person name="Kasson M.T."/>
        </authorList>
    </citation>
    <scope>NUCLEOTIDE SEQUENCE [LARGE SCALE GENOMIC DNA]</scope>
    <source>
        <strain evidence="1 2">VnAa140</strain>
    </source>
</reference>
<sequence length="107" mass="11626">MRTSLLWYYRPLCGRFKEAADEAGFDPRLAGGRISGVGALVLGRGAALRTDIWVTNCRHSFRSDGRAIAQPDSLRNKLELLSDPDATYVEAKDPSAGLACQGEVSEL</sequence>
<evidence type="ECO:0000313" key="2">
    <source>
        <dbReference type="Proteomes" id="UP000267145"/>
    </source>
</evidence>
<accession>A0A3M9Y066</accession>